<evidence type="ECO:0000313" key="1">
    <source>
        <dbReference type="EMBL" id="KKL28054.1"/>
    </source>
</evidence>
<comment type="caution">
    <text evidence="1">The sequence shown here is derived from an EMBL/GenBank/DDBJ whole genome shotgun (WGS) entry which is preliminary data.</text>
</comment>
<gene>
    <name evidence="1" type="ORF">LCGC14_2379010</name>
</gene>
<proteinExistence type="predicted"/>
<protein>
    <submittedName>
        <fullName evidence="1">Uncharacterized protein</fullName>
    </submittedName>
</protein>
<organism evidence="1">
    <name type="scientific">marine sediment metagenome</name>
    <dbReference type="NCBI Taxonomy" id="412755"/>
    <lineage>
        <taxon>unclassified sequences</taxon>
        <taxon>metagenomes</taxon>
        <taxon>ecological metagenomes</taxon>
    </lineage>
</organism>
<accession>A0A0F9C1L8</accession>
<dbReference type="AlphaFoldDB" id="A0A0F9C1L8"/>
<sequence>MVKTFCDLCDKQIINVKHNAARNLVEGSADIDVGRGHYRIITIRIQVGTGTDLGSGDLCYPCAMRAVRR</sequence>
<name>A0A0F9C1L8_9ZZZZ</name>
<reference evidence="1" key="1">
    <citation type="journal article" date="2015" name="Nature">
        <title>Complex archaea that bridge the gap between prokaryotes and eukaryotes.</title>
        <authorList>
            <person name="Spang A."/>
            <person name="Saw J.H."/>
            <person name="Jorgensen S.L."/>
            <person name="Zaremba-Niedzwiedzka K."/>
            <person name="Martijn J."/>
            <person name="Lind A.E."/>
            <person name="van Eijk R."/>
            <person name="Schleper C."/>
            <person name="Guy L."/>
            <person name="Ettema T.J."/>
        </authorList>
    </citation>
    <scope>NUCLEOTIDE SEQUENCE</scope>
</reference>
<dbReference type="EMBL" id="LAZR01035234">
    <property type="protein sequence ID" value="KKL28054.1"/>
    <property type="molecule type" value="Genomic_DNA"/>
</dbReference>